<protein>
    <submittedName>
        <fullName evidence="1">Uncharacterized protein</fullName>
    </submittedName>
</protein>
<gene>
    <name evidence="1" type="ORF">C1SCF055_LOCUS26409</name>
</gene>
<proteinExistence type="predicted"/>
<reference evidence="2 3" key="2">
    <citation type="submission" date="2024-05" db="EMBL/GenBank/DDBJ databases">
        <authorList>
            <person name="Chen Y."/>
            <person name="Shah S."/>
            <person name="Dougan E. K."/>
            <person name="Thang M."/>
            <person name="Chan C."/>
        </authorList>
    </citation>
    <scope>NUCLEOTIDE SEQUENCE [LARGE SCALE GENOMIC DNA]</scope>
</reference>
<evidence type="ECO:0000313" key="3">
    <source>
        <dbReference type="Proteomes" id="UP001152797"/>
    </source>
</evidence>
<keyword evidence="3" id="KW-1185">Reference proteome</keyword>
<dbReference type="Proteomes" id="UP001152797">
    <property type="component" value="Unassembled WGS sequence"/>
</dbReference>
<dbReference type="EMBL" id="CAMXCT020002767">
    <property type="protein sequence ID" value="CAL1153656.1"/>
    <property type="molecule type" value="Genomic_DNA"/>
</dbReference>
<evidence type="ECO:0000313" key="2">
    <source>
        <dbReference type="EMBL" id="CAL4787593.1"/>
    </source>
</evidence>
<dbReference type="EMBL" id="CAMXCT010002767">
    <property type="protein sequence ID" value="CAI4000281.1"/>
    <property type="molecule type" value="Genomic_DNA"/>
</dbReference>
<accession>A0A9P1G5F9</accession>
<sequence>MPACAFPLWTLRRTTITTEIVASIESLSVPSPSRCQDIGGWTPTSASTSGFSTIWIPRDSQFLGLRSGIV</sequence>
<dbReference type="EMBL" id="CAMXCT030002767">
    <property type="protein sequence ID" value="CAL4787593.1"/>
    <property type="molecule type" value="Genomic_DNA"/>
</dbReference>
<dbReference type="AlphaFoldDB" id="A0A9P1G5F9"/>
<comment type="caution">
    <text evidence="1">The sequence shown here is derived from an EMBL/GenBank/DDBJ whole genome shotgun (WGS) entry which is preliminary data.</text>
</comment>
<evidence type="ECO:0000313" key="1">
    <source>
        <dbReference type="EMBL" id="CAI4000281.1"/>
    </source>
</evidence>
<name>A0A9P1G5F9_9DINO</name>
<organism evidence="1">
    <name type="scientific">Cladocopium goreaui</name>
    <dbReference type="NCBI Taxonomy" id="2562237"/>
    <lineage>
        <taxon>Eukaryota</taxon>
        <taxon>Sar</taxon>
        <taxon>Alveolata</taxon>
        <taxon>Dinophyceae</taxon>
        <taxon>Suessiales</taxon>
        <taxon>Symbiodiniaceae</taxon>
        <taxon>Cladocopium</taxon>
    </lineage>
</organism>
<reference evidence="1" key="1">
    <citation type="submission" date="2022-10" db="EMBL/GenBank/DDBJ databases">
        <authorList>
            <person name="Chen Y."/>
            <person name="Dougan E. K."/>
            <person name="Chan C."/>
            <person name="Rhodes N."/>
            <person name="Thang M."/>
        </authorList>
    </citation>
    <scope>NUCLEOTIDE SEQUENCE</scope>
</reference>